<dbReference type="GO" id="GO:0030436">
    <property type="term" value="P:asexual sporulation"/>
    <property type="evidence" value="ECO:0007669"/>
    <property type="project" value="UniProtKB-UniRule"/>
</dbReference>
<dbReference type="InterPro" id="IPR017524">
    <property type="entry name" value="SASP_thioredoxin-like"/>
</dbReference>
<dbReference type="Proteomes" id="UP000318521">
    <property type="component" value="Unassembled WGS sequence"/>
</dbReference>
<feature type="region of interest" description="Disordered" evidence="2">
    <location>
        <begin position="1"/>
        <end position="25"/>
    </location>
</feature>
<feature type="compositionally biased region" description="Basic and acidic residues" evidence="2">
    <location>
        <begin position="1"/>
        <end position="15"/>
    </location>
</feature>
<proteinExistence type="evidence at transcript level"/>
<evidence type="ECO:0000256" key="1">
    <source>
        <dbReference type="HAMAP-Rule" id="MF_01506"/>
    </source>
</evidence>
<dbReference type="OrthoDB" id="1799076at2"/>
<accession>A0A553ZYK4</accession>
<dbReference type="NCBIfam" id="TIGR03090">
    <property type="entry name" value="SASP_tlp"/>
    <property type="match status" value="1"/>
</dbReference>
<name>A0A553ZYK4_9BACI</name>
<sequence length="69" mass="8002">MAKPDDRSDNAERIKQNIANTEQKIQETEDLIAAHGNEMDEHDKQDIEAKNERRETSINALRHEVEDES</sequence>
<keyword evidence="4" id="KW-1185">Reference proteome</keyword>
<feature type="region of interest" description="Disordered" evidence="2">
    <location>
        <begin position="37"/>
        <end position="69"/>
    </location>
</feature>
<comment type="induction">
    <text evidence="1">Expressed only in the forespore compartment of sporulating cells.</text>
</comment>
<keyword evidence="1" id="KW-0749">Sporulation</keyword>
<comment type="similarity">
    <text evidence="1">Belongs to the Tlp family.</text>
</comment>
<reference evidence="3 4" key="1">
    <citation type="submission" date="2019-07" db="EMBL/GenBank/DDBJ databases">
        <authorList>
            <person name="Park Y.J."/>
            <person name="Jeong S.E."/>
            <person name="Jung H.S."/>
        </authorList>
    </citation>
    <scope>NUCLEOTIDE SEQUENCE [LARGE SCALE GENOMIC DNA]</scope>
    <source>
        <strain evidence="4">P16(2019)</strain>
    </source>
</reference>
<dbReference type="Pfam" id="PF19824">
    <property type="entry name" value="Tlp"/>
    <property type="match status" value="1"/>
</dbReference>
<comment type="caution">
    <text evidence="3">The sequence shown here is derived from an EMBL/GenBank/DDBJ whole genome shotgun (WGS) entry which is preliminary data.</text>
</comment>
<evidence type="ECO:0000313" key="4">
    <source>
        <dbReference type="Proteomes" id="UP000318521"/>
    </source>
</evidence>
<evidence type="ECO:0000256" key="2">
    <source>
        <dbReference type="SAM" id="MobiDB-lite"/>
    </source>
</evidence>
<dbReference type="EMBL" id="VLXZ01000005">
    <property type="protein sequence ID" value="TSB46528.1"/>
    <property type="molecule type" value="Genomic_DNA"/>
</dbReference>
<comment type="subcellular location">
    <subcellularLocation>
        <location evidence="1">Spore core</location>
    </subcellularLocation>
</comment>
<protein>
    <recommendedName>
        <fullName evidence="1">Small, acid-soluble spore protein Tlp</fullName>
    </recommendedName>
</protein>
<dbReference type="GO" id="GO:0030435">
    <property type="term" value="P:sporulation resulting in formation of a cellular spore"/>
    <property type="evidence" value="ECO:0007669"/>
    <property type="project" value="UniProtKB-KW"/>
</dbReference>
<organism evidence="3 4">
    <name type="scientific">Alkalicoccobacillus porphyridii</name>
    <dbReference type="NCBI Taxonomy" id="2597270"/>
    <lineage>
        <taxon>Bacteria</taxon>
        <taxon>Bacillati</taxon>
        <taxon>Bacillota</taxon>
        <taxon>Bacilli</taxon>
        <taxon>Bacillales</taxon>
        <taxon>Bacillaceae</taxon>
        <taxon>Alkalicoccobacillus</taxon>
    </lineage>
</organism>
<dbReference type="RefSeq" id="WP_143848425.1">
    <property type="nucleotide sequence ID" value="NZ_VLXZ01000005.1"/>
</dbReference>
<dbReference type="HAMAP" id="MF_01506">
    <property type="entry name" value="Tlp"/>
    <property type="match status" value="1"/>
</dbReference>
<evidence type="ECO:0000313" key="3">
    <source>
        <dbReference type="EMBL" id="TSB46528.1"/>
    </source>
</evidence>
<gene>
    <name evidence="1 3" type="primary">tlp</name>
    <name evidence="3" type="ORF">FN960_09180</name>
</gene>
<dbReference type="AlphaFoldDB" id="A0A553ZYK4"/>